<dbReference type="AlphaFoldDB" id="A0A815H5C5"/>
<reference evidence="3" key="1">
    <citation type="submission" date="2021-02" db="EMBL/GenBank/DDBJ databases">
        <authorList>
            <person name="Nowell W R."/>
        </authorList>
    </citation>
    <scope>NUCLEOTIDE SEQUENCE</scope>
</reference>
<evidence type="ECO:0000313" key="5">
    <source>
        <dbReference type="EMBL" id="CAF4218136.1"/>
    </source>
</evidence>
<proteinExistence type="predicted"/>
<sequence length="302" mass="36421">MQQALIQRGLEPYISYEIARNAFKMISKEKQNPSQSTITTFDDLPSDVLLLLFEYFHVIELFCTFYNLNLFINRILGDKHLFLHADLTTNSSLNYFCSFIQSRIFSAQLKSMKLTSNWIEYRFYLKRFGSVQALTLIDINSDQVCTILREQQEQLQYLKLIYNRHMRHQLSAVIEIIRNKLQLPMLNTLIIDHDRDVHYFLSDQIRSLAALPNVVRLSAESEYRLTWMNSDLNKLSFVDLWKFYGLSHRFKRFNSTIPLEHWQRKEQRTQQRQQFNERRKQEMQRKTPKIQNQRKTESRRYN</sequence>
<evidence type="ECO:0000313" key="2">
    <source>
        <dbReference type="EMBL" id="CAF1086808.1"/>
    </source>
</evidence>
<dbReference type="OrthoDB" id="9985911at2759"/>
<feature type="compositionally biased region" description="Basic and acidic residues" evidence="1">
    <location>
        <begin position="264"/>
        <end position="285"/>
    </location>
</feature>
<dbReference type="Proteomes" id="UP000677228">
    <property type="component" value="Unassembled WGS sequence"/>
</dbReference>
<evidence type="ECO:0000313" key="4">
    <source>
        <dbReference type="EMBL" id="CAF3849148.1"/>
    </source>
</evidence>
<gene>
    <name evidence="3" type="ORF">GPM918_LOCUS30831</name>
    <name evidence="2" type="ORF">OVA965_LOCUS18638</name>
    <name evidence="5" type="ORF">SRO942_LOCUS31459</name>
    <name evidence="4" type="ORF">TMI583_LOCUS18650</name>
</gene>
<evidence type="ECO:0000313" key="6">
    <source>
        <dbReference type="Proteomes" id="UP000663829"/>
    </source>
</evidence>
<accession>A0A815H5C5</accession>
<dbReference type="EMBL" id="CAJOBA010009349">
    <property type="protein sequence ID" value="CAF3849148.1"/>
    <property type="molecule type" value="Genomic_DNA"/>
</dbReference>
<dbReference type="Proteomes" id="UP000663829">
    <property type="component" value="Unassembled WGS sequence"/>
</dbReference>
<evidence type="ECO:0000256" key="1">
    <source>
        <dbReference type="SAM" id="MobiDB-lite"/>
    </source>
</evidence>
<keyword evidence="6" id="KW-1185">Reference proteome</keyword>
<name>A0A815H5C5_9BILA</name>
<organism evidence="3 6">
    <name type="scientific">Didymodactylos carnosus</name>
    <dbReference type="NCBI Taxonomy" id="1234261"/>
    <lineage>
        <taxon>Eukaryota</taxon>
        <taxon>Metazoa</taxon>
        <taxon>Spiralia</taxon>
        <taxon>Gnathifera</taxon>
        <taxon>Rotifera</taxon>
        <taxon>Eurotatoria</taxon>
        <taxon>Bdelloidea</taxon>
        <taxon>Philodinida</taxon>
        <taxon>Philodinidae</taxon>
        <taxon>Didymodactylos</taxon>
    </lineage>
</organism>
<evidence type="ECO:0008006" key="7">
    <source>
        <dbReference type="Google" id="ProtNLM"/>
    </source>
</evidence>
<dbReference type="Proteomes" id="UP000682733">
    <property type="component" value="Unassembled WGS sequence"/>
</dbReference>
<evidence type="ECO:0000313" key="3">
    <source>
        <dbReference type="EMBL" id="CAF1349451.1"/>
    </source>
</evidence>
<dbReference type="Proteomes" id="UP000681722">
    <property type="component" value="Unassembled WGS sequence"/>
</dbReference>
<dbReference type="EMBL" id="CAJNOK010009332">
    <property type="protein sequence ID" value="CAF1086808.1"/>
    <property type="molecule type" value="Genomic_DNA"/>
</dbReference>
<protein>
    <recommendedName>
        <fullName evidence="7">F-box domain-containing protein</fullName>
    </recommendedName>
</protein>
<feature type="region of interest" description="Disordered" evidence="1">
    <location>
        <begin position="264"/>
        <end position="302"/>
    </location>
</feature>
<comment type="caution">
    <text evidence="3">The sequence shown here is derived from an EMBL/GenBank/DDBJ whole genome shotgun (WGS) entry which is preliminary data.</text>
</comment>
<dbReference type="EMBL" id="CAJOBC010063570">
    <property type="protein sequence ID" value="CAF4218136.1"/>
    <property type="molecule type" value="Genomic_DNA"/>
</dbReference>
<dbReference type="EMBL" id="CAJNOQ010014834">
    <property type="protein sequence ID" value="CAF1349451.1"/>
    <property type="molecule type" value="Genomic_DNA"/>
</dbReference>